<evidence type="ECO:0008006" key="4">
    <source>
        <dbReference type="Google" id="ProtNLM"/>
    </source>
</evidence>
<reference evidence="2 3" key="1">
    <citation type="submission" date="2016-10" db="EMBL/GenBank/DDBJ databases">
        <authorList>
            <person name="de Groot N.N."/>
        </authorList>
    </citation>
    <scope>NUCLEOTIDE SEQUENCE [LARGE SCALE GENOMIC DNA]</scope>
    <source>
        <strain evidence="3">P4-7,KCTC 19426,CECT 7604</strain>
    </source>
</reference>
<proteinExistence type="predicted"/>
<evidence type="ECO:0000256" key="1">
    <source>
        <dbReference type="SAM" id="Phobius"/>
    </source>
</evidence>
<feature type="transmembrane region" description="Helical" evidence="1">
    <location>
        <begin position="43"/>
        <end position="62"/>
    </location>
</feature>
<keyword evidence="1" id="KW-1133">Transmembrane helix</keyword>
<accession>A0A1H0LSL7</accession>
<name>A0A1H0LSL7_9ACTN</name>
<dbReference type="EMBL" id="LT629710">
    <property type="protein sequence ID" value="SDO71188.1"/>
    <property type="molecule type" value="Genomic_DNA"/>
</dbReference>
<keyword evidence="1" id="KW-0472">Membrane</keyword>
<keyword evidence="3" id="KW-1185">Reference proteome</keyword>
<keyword evidence="1" id="KW-0812">Transmembrane</keyword>
<dbReference type="AlphaFoldDB" id="A0A1H0LSL7"/>
<protein>
    <recommendedName>
        <fullName evidence="4">Lipoprotein</fullName>
    </recommendedName>
</protein>
<evidence type="ECO:0000313" key="2">
    <source>
        <dbReference type="EMBL" id="SDO71188.1"/>
    </source>
</evidence>
<dbReference type="STRING" id="1090615.SAMN04515671_1787"/>
<evidence type="ECO:0000313" key="3">
    <source>
        <dbReference type="Proteomes" id="UP000198741"/>
    </source>
</evidence>
<feature type="transmembrane region" description="Helical" evidence="1">
    <location>
        <begin position="74"/>
        <end position="92"/>
    </location>
</feature>
<dbReference type="PROSITE" id="PS51257">
    <property type="entry name" value="PROKAR_LIPOPROTEIN"/>
    <property type="match status" value="1"/>
</dbReference>
<dbReference type="Proteomes" id="UP000198741">
    <property type="component" value="Chromosome I"/>
</dbReference>
<sequence length="112" mass="11873">MSVPVKRGLAITGVLIAVTLLLTGCAAGPNTAAGPSGQPAGFWLGLWHGFIAPVTFLVSLFNSHVNIYEVHNSGNWYNFGFMIGLSVIFSALNGPRAAVGRARRRTSDRSET</sequence>
<gene>
    <name evidence="2" type="ORF">SAMN04515671_1787</name>
</gene>
<organism evidence="2 3">
    <name type="scientific">Nakamurella panacisegetis</name>
    <dbReference type="NCBI Taxonomy" id="1090615"/>
    <lineage>
        <taxon>Bacteria</taxon>
        <taxon>Bacillati</taxon>
        <taxon>Actinomycetota</taxon>
        <taxon>Actinomycetes</taxon>
        <taxon>Nakamurellales</taxon>
        <taxon>Nakamurellaceae</taxon>
        <taxon>Nakamurella</taxon>
    </lineage>
</organism>